<proteinExistence type="predicted"/>
<evidence type="ECO:0000313" key="9">
    <source>
        <dbReference type="Proteomes" id="UP000828251"/>
    </source>
</evidence>
<gene>
    <name evidence="8" type="ORF">J1N35_018795</name>
</gene>
<feature type="chain" id="PRO_5039279609" description="Wall-associated receptor kinase galacturonan-binding domain-containing protein" evidence="6">
    <location>
        <begin position="22"/>
        <end position="337"/>
    </location>
</feature>
<feature type="non-terminal residue" evidence="8">
    <location>
        <position position="1"/>
    </location>
</feature>
<comment type="caution">
    <text evidence="8">The sequence shown here is derived from an EMBL/GenBank/DDBJ whole genome shotgun (WGS) entry which is preliminary data.</text>
</comment>
<evidence type="ECO:0000256" key="2">
    <source>
        <dbReference type="ARBA" id="ARBA00022692"/>
    </source>
</evidence>
<evidence type="ECO:0000259" key="7">
    <source>
        <dbReference type="Pfam" id="PF13947"/>
    </source>
</evidence>
<dbReference type="InterPro" id="IPR025287">
    <property type="entry name" value="WAK_GUB"/>
</dbReference>
<keyword evidence="2" id="KW-0812">Transmembrane</keyword>
<evidence type="ECO:0000256" key="1">
    <source>
        <dbReference type="ARBA" id="ARBA00004167"/>
    </source>
</evidence>
<name>A0A9D4A706_9ROSI</name>
<sequence>MDAFSSFSILFLSTIFQLSYAHDDDIHFTSCAPFDCGNLPNISYPFWTDQYNRPSYCGYGDEGYKLKCMQNEPPVMTLGSQDFQVLHLNQSRDLLTIKRVELNSTCPQQILITNLFNYSETAENITLFYDCRSRGGSNHSFSCRKGGREMFPVLFKEDENDCDGSSEKVEIPVGKKAFDDLMSGTSAVTEKFNRNYIANYAGILAEDADLTKVYPQHYSAIVVIVLIDLNANMLMAERNQYMLEEWRFGFNVVYDFPAIFCERCDNLVEKCSNLMNSSRYPACKPVEGARSLNTALNRVKKGQFTHRRPLFMVLVQRLEIGLLKVGQVKIEARVLIP</sequence>
<feature type="domain" description="Wall-associated receptor kinase galacturonan-binding" evidence="7">
    <location>
        <begin position="31"/>
        <end position="98"/>
    </location>
</feature>
<dbReference type="GO" id="GO:0016020">
    <property type="term" value="C:membrane"/>
    <property type="evidence" value="ECO:0007669"/>
    <property type="project" value="UniProtKB-SubCell"/>
</dbReference>
<comment type="subcellular location">
    <subcellularLocation>
        <location evidence="1">Membrane</location>
        <topology evidence="1">Single-pass membrane protein</topology>
    </subcellularLocation>
</comment>
<evidence type="ECO:0000313" key="8">
    <source>
        <dbReference type="EMBL" id="KAH1091538.1"/>
    </source>
</evidence>
<dbReference type="PANTHER" id="PTHR33138">
    <property type="entry name" value="OS01G0690200 PROTEIN"/>
    <property type="match status" value="1"/>
</dbReference>
<dbReference type="Pfam" id="PF13947">
    <property type="entry name" value="GUB_WAK_bind"/>
    <property type="match status" value="1"/>
</dbReference>
<dbReference type="Proteomes" id="UP000828251">
    <property type="component" value="Unassembled WGS sequence"/>
</dbReference>
<evidence type="ECO:0000256" key="4">
    <source>
        <dbReference type="ARBA" id="ARBA00022989"/>
    </source>
</evidence>
<keyword evidence="4" id="KW-1133">Transmembrane helix</keyword>
<dbReference type="OrthoDB" id="635050at2759"/>
<dbReference type="PANTHER" id="PTHR33138:SF85">
    <property type="entry name" value="LEAF RUST 10 DISEASE-RESISTANCE LOCUS RECEPTOR-LIKE PROTEIN KINASE-LIKE 2.7 ISOFORM X1"/>
    <property type="match status" value="1"/>
</dbReference>
<evidence type="ECO:0000256" key="3">
    <source>
        <dbReference type="ARBA" id="ARBA00022729"/>
    </source>
</evidence>
<keyword evidence="3 6" id="KW-0732">Signal</keyword>
<keyword evidence="5" id="KW-0472">Membrane</keyword>
<organism evidence="8 9">
    <name type="scientific">Gossypium stocksii</name>
    <dbReference type="NCBI Taxonomy" id="47602"/>
    <lineage>
        <taxon>Eukaryota</taxon>
        <taxon>Viridiplantae</taxon>
        <taxon>Streptophyta</taxon>
        <taxon>Embryophyta</taxon>
        <taxon>Tracheophyta</taxon>
        <taxon>Spermatophyta</taxon>
        <taxon>Magnoliopsida</taxon>
        <taxon>eudicotyledons</taxon>
        <taxon>Gunneridae</taxon>
        <taxon>Pentapetalae</taxon>
        <taxon>rosids</taxon>
        <taxon>malvids</taxon>
        <taxon>Malvales</taxon>
        <taxon>Malvaceae</taxon>
        <taxon>Malvoideae</taxon>
        <taxon>Gossypium</taxon>
    </lineage>
</organism>
<evidence type="ECO:0000256" key="6">
    <source>
        <dbReference type="SAM" id="SignalP"/>
    </source>
</evidence>
<reference evidence="8 9" key="1">
    <citation type="journal article" date="2021" name="Plant Biotechnol. J.">
        <title>Multi-omics assisted identification of the key and species-specific regulatory components of drought-tolerant mechanisms in Gossypium stocksii.</title>
        <authorList>
            <person name="Yu D."/>
            <person name="Ke L."/>
            <person name="Zhang D."/>
            <person name="Wu Y."/>
            <person name="Sun Y."/>
            <person name="Mei J."/>
            <person name="Sun J."/>
            <person name="Sun Y."/>
        </authorList>
    </citation>
    <scope>NUCLEOTIDE SEQUENCE [LARGE SCALE GENOMIC DNA]</scope>
    <source>
        <strain evidence="9">cv. E1</strain>
        <tissue evidence="8">Leaf</tissue>
    </source>
</reference>
<dbReference type="GO" id="GO:0030247">
    <property type="term" value="F:polysaccharide binding"/>
    <property type="evidence" value="ECO:0007669"/>
    <property type="project" value="InterPro"/>
</dbReference>
<keyword evidence="9" id="KW-1185">Reference proteome</keyword>
<protein>
    <recommendedName>
        <fullName evidence="7">Wall-associated receptor kinase galacturonan-binding domain-containing protein</fullName>
    </recommendedName>
</protein>
<evidence type="ECO:0000256" key="5">
    <source>
        <dbReference type="ARBA" id="ARBA00023136"/>
    </source>
</evidence>
<dbReference type="EMBL" id="JAIQCV010000006">
    <property type="protein sequence ID" value="KAH1091538.1"/>
    <property type="molecule type" value="Genomic_DNA"/>
</dbReference>
<feature type="signal peptide" evidence="6">
    <location>
        <begin position="1"/>
        <end position="21"/>
    </location>
</feature>
<dbReference type="AlphaFoldDB" id="A0A9D4A706"/>
<accession>A0A9D4A706</accession>